<evidence type="ECO:0000313" key="7">
    <source>
        <dbReference type="EMBL" id="KAK0449931.1"/>
    </source>
</evidence>
<dbReference type="Pfam" id="PF06140">
    <property type="entry name" value="Ifi-6-16"/>
    <property type="match status" value="1"/>
</dbReference>
<proteinExistence type="inferred from homology"/>
<evidence type="ECO:0000256" key="6">
    <source>
        <dbReference type="SAM" id="Phobius"/>
    </source>
</evidence>
<reference evidence="7" key="1">
    <citation type="submission" date="2023-06" db="EMBL/GenBank/DDBJ databases">
        <authorList>
            <consortium name="Lawrence Berkeley National Laboratory"/>
            <person name="Ahrendt S."/>
            <person name="Sahu N."/>
            <person name="Indic B."/>
            <person name="Wong-Bajracharya J."/>
            <person name="Merenyi Z."/>
            <person name="Ke H.-M."/>
            <person name="Monk M."/>
            <person name="Kocsube S."/>
            <person name="Drula E."/>
            <person name="Lipzen A."/>
            <person name="Balint B."/>
            <person name="Henrissat B."/>
            <person name="Andreopoulos B."/>
            <person name="Martin F.M."/>
            <person name="Harder C.B."/>
            <person name="Rigling D."/>
            <person name="Ford K.L."/>
            <person name="Foster G.D."/>
            <person name="Pangilinan J."/>
            <person name="Papanicolaou A."/>
            <person name="Barry K."/>
            <person name="LaButti K."/>
            <person name="Viragh M."/>
            <person name="Koriabine M."/>
            <person name="Yan M."/>
            <person name="Riley R."/>
            <person name="Champramary S."/>
            <person name="Plett K.L."/>
            <person name="Tsai I.J."/>
            <person name="Slot J."/>
            <person name="Sipos G."/>
            <person name="Plett J."/>
            <person name="Nagy L.G."/>
            <person name="Grigoriev I.V."/>
        </authorList>
    </citation>
    <scope>NUCLEOTIDE SEQUENCE</scope>
    <source>
        <strain evidence="7">FPL87.14</strain>
    </source>
</reference>
<evidence type="ECO:0000256" key="3">
    <source>
        <dbReference type="ARBA" id="ARBA00022692"/>
    </source>
</evidence>
<dbReference type="AlphaFoldDB" id="A0AA39JVY6"/>
<evidence type="ECO:0000313" key="8">
    <source>
        <dbReference type="Proteomes" id="UP001175226"/>
    </source>
</evidence>
<accession>A0AA39JVY6</accession>
<dbReference type="InterPro" id="IPR009311">
    <property type="entry name" value="IFI6/IFI27-like"/>
</dbReference>
<dbReference type="Proteomes" id="UP001175226">
    <property type="component" value="Unassembled WGS sequence"/>
</dbReference>
<evidence type="ECO:0000256" key="4">
    <source>
        <dbReference type="ARBA" id="ARBA00022989"/>
    </source>
</evidence>
<dbReference type="GO" id="GO:0016020">
    <property type="term" value="C:membrane"/>
    <property type="evidence" value="ECO:0007669"/>
    <property type="project" value="UniProtKB-SubCell"/>
</dbReference>
<evidence type="ECO:0000256" key="5">
    <source>
        <dbReference type="ARBA" id="ARBA00023136"/>
    </source>
</evidence>
<dbReference type="EMBL" id="JAUEPT010000007">
    <property type="protein sequence ID" value="KAK0449931.1"/>
    <property type="molecule type" value="Genomic_DNA"/>
</dbReference>
<dbReference type="InterPro" id="IPR038213">
    <property type="entry name" value="IFI6/IFI27-like_sf"/>
</dbReference>
<gene>
    <name evidence="7" type="ORF">EV421DRAFT_1899419</name>
</gene>
<feature type="transmembrane region" description="Helical" evidence="6">
    <location>
        <begin position="57"/>
        <end position="89"/>
    </location>
</feature>
<organism evidence="7 8">
    <name type="scientific">Armillaria borealis</name>
    <dbReference type="NCBI Taxonomy" id="47425"/>
    <lineage>
        <taxon>Eukaryota</taxon>
        <taxon>Fungi</taxon>
        <taxon>Dikarya</taxon>
        <taxon>Basidiomycota</taxon>
        <taxon>Agaricomycotina</taxon>
        <taxon>Agaricomycetes</taxon>
        <taxon>Agaricomycetidae</taxon>
        <taxon>Agaricales</taxon>
        <taxon>Marasmiineae</taxon>
        <taxon>Physalacriaceae</taxon>
        <taxon>Armillaria</taxon>
    </lineage>
</organism>
<comment type="subcellular location">
    <subcellularLocation>
        <location evidence="1">Membrane</location>
        <topology evidence="1">Multi-pass membrane protein</topology>
    </subcellularLocation>
</comment>
<keyword evidence="3 6" id="KW-0812">Transmembrane</keyword>
<keyword evidence="4 6" id="KW-1133">Transmembrane helix</keyword>
<comment type="similarity">
    <text evidence="2">Belongs to the IFI6/IFI27 family.</text>
</comment>
<keyword evidence="5 6" id="KW-0472">Membrane</keyword>
<evidence type="ECO:0000256" key="1">
    <source>
        <dbReference type="ARBA" id="ARBA00004141"/>
    </source>
</evidence>
<comment type="caution">
    <text evidence="7">The sequence shown here is derived from an EMBL/GenBank/DDBJ whole genome shotgun (WGS) entry which is preliminary data.</text>
</comment>
<protein>
    <submittedName>
        <fullName evidence="7">Uncharacterized protein</fullName>
    </submittedName>
</protein>
<sequence>MPLPPTWIIGGAAGAGLTPMIIRLILGLFGFGAAGPVAGTLAAFIQSGIGNVVAGSLFALAQSVAMGGSLGTGVTFFGGMVGSILGWFVPEGVPVPR</sequence>
<keyword evidence="8" id="KW-1185">Reference proteome</keyword>
<dbReference type="Gene3D" id="6.10.110.10">
    <property type="match status" value="1"/>
</dbReference>
<name>A0AA39JVY6_9AGAR</name>
<evidence type="ECO:0000256" key="2">
    <source>
        <dbReference type="ARBA" id="ARBA00007262"/>
    </source>
</evidence>